<proteinExistence type="predicted"/>
<evidence type="ECO:0000313" key="6">
    <source>
        <dbReference type="EMBL" id="AIA93990.1"/>
    </source>
</evidence>
<protein>
    <submittedName>
        <fullName evidence="6">Calx-beta</fullName>
    </submittedName>
</protein>
<dbReference type="InterPro" id="IPR051171">
    <property type="entry name" value="CaCA"/>
</dbReference>
<dbReference type="EMBL" id="KF126642">
    <property type="protein sequence ID" value="AIA93990.1"/>
    <property type="molecule type" value="Genomic_DNA"/>
</dbReference>
<keyword evidence="4" id="KW-0813">Transport</keyword>
<keyword evidence="1" id="KW-0732">Signal</keyword>
<dbReference type="SUPFAM" id="SSF141072">
    <property type="entry name" value="CalX-like"/>
    <property type="match status" value="2"/>
</dbReference>
<accession>A0A060CLN4</accession>
<evidence type="ECO:0000256" key="1">
    <source>
        <dbReference type="ARBA" id="ARBA00022729"/>
    </source>
</evidence>
<keyword evidence="2" id="KW-0677">Repeat</keyword>
<evidence type="ECO:0000256" key="4">
    <source>
        <dbReference type="ARBA" id="ARBA00023065"/>
    </source>
</evidence>
<dbReference type="AlphaFoldDB" id="A0A060CLN4"/>
<reference evidence="6" key="1">
    <citation type="journal article" date="2013" name="Environ. Microbiol.">
        <title>Seasonally variable intestinal metagenomes of the red palm weevil (Rhynchophorus ferrugineus).</title>
        <authorList>
            <person name="Jia S."/>
            <person name="Zhang X."/>
            <person name="Zhang G."/>
            <person name="Yin A."/>
            <person name="Zhang S."/>
            <person name="Li F."/>
            <person name="Wang L."/>
            <person name="Zhao D."/>
            <person name="Yun Q."/>
            <person name="Tala"/>
            <person name="Wang J."/>
            <person name="Sun G."/>
            <person name="Baabdullah M."/>
            <person name="Yu X."/>
            <person name="Hu S."/>
            <person name="Al-Mssallem I.S."/>
            <person name="Yu J."/>
        </authorList>
    </citation>
    <scope>NUCLEOTIDE SEQUENCE</scope>
</reference>
<feature type="non-terminal residue" evidence="6">
    <location>
        <position position="1"/>
    </location>
</feature>
<dbReference type="SMART" id="SM00237">
    <property type="entry name" value="Calx_beta"/>
    <property type="match status" value="1"/>
</dbReference>
<dbReference type="PANTHER" id="PTHR11878">
    <property type="entry name" value="SODIUM/CALCIUM EXCHANGER"/>
    <property type="match status" value="1"/>
</dbReference>
<dbReference type="InterPro" id="IPR003644">
    <property type="entry name" value="Calx_beta"/>
</dbReference>
<dbReference type="GO" id="GO:0007154">
    <property type="term" value="P:cell communication"/>
    <property type="evidence" value="ECO:0007669"/>
    <property type="project" value="InterPro"/>
</dbReference>
<dbReference type="InterPro" id="IPR038081">
    <property type="entry name" value="CalX-like_sf"/>
</dbReference>
<dbReference type="Gene3D" id="2.60.40.2030">
    <property type="match status" value="2"/>
</dbReference>
<feature type="domain" description="Calx-beta" evidence="5">
    <location>
        <begin position="50"/>
        <end position="152"/>
    </location>
</feature>
<dbReference type="PANTHER" id="PTHR11878:SF65">
    <property type="entry name" value="NA_CA-EXCHANGE PROTEIN, ISOFORM G"/>
    <property type="match status" value="1"/>
</dbReference>
<feature type="non-terminal residue" evidence="6">
    <location>
        <position position="158"/>
    </location>
</feature>
<keyword evidence="3" id="KW-0106">Calcium</keyword>
<evidence type="ECO:0000256" key="2">
    <source>
        <dbReference type="ARBA" id="ARBA00022737"/>
    </source>
</evidence>
<dbReference type="GO" id="GO:0016020">
    <property type="term" value="C:membrane"/>
    <property type="evidence" value="ECO:0007669"/>
    <property type="project" value="InterPro"/>
</dbReference>
<name>A0A060CLN4_9HYPH</name>
<dbReference type="GO" id="GO:0030001">
    <property type="term" value="P:metal ion transport"/>
    <property type="evidence" value="ECO:0007669"/>
    <property type="project" value="TreeGrafter"/>
</dbReference>
<sequence>TLTFEPGETVKTISIRSNSDSDDELDEAFILELRNPSGAGFGGGNTSLMTMGWILDDDGPFVNRTVAVSDTTVTEGPNGPQAVFSIELSQAHDEAITLSYQTANGTAKAGSDYTKKTGTVTFEPGQTRVIVTVPIKNDIIAESPETFQLRVSPPYPTA</sequence>
<dbReference type="Pfam" id="PF03160">
    <property type="entry name" value="Calx-beta"/>
    <property type="match status" value="2"/>
</dbReference>
<evidence type="ECO:0000259" key="5">
    <source>
        <dbReference type="SMART" id="SM00237"/>
    </source>
</evidence>
<organism evidence="6">
    <name type="scientific">uncultured Azorhizobium sp</name>
    <dbReference type="NCBI Taxonomy" id="378177"/>
    <lineage>
        <taxon>Bacteria</taxon>
        <taxon>Pseudomonadati</taxon>
        <taxon>Pseudomonadota</taxon>
        <taxon>Alphaproteobacteria</taxon>
        <taxon>Hyphomicrobiales</taxon>
        <taxon>Xanthobacteraceae</taxon>
        <taxon>Azorhizobium</taxon>
        <taxon>environmental samples</taxon>
    </lineage>
</organism>
<keyword evidence="4" id="KW-0406">Ion transport</keyword>
<evidence type="ECO:0000256" key="3">
    <source>
        <dbReference type="ARBA" id="ARBA00022837"/>
    </source>
</evidence>